<gene>
    <name evidence="1" type="ORF">NCTC9426_01331</name>
</gene>
<accession>A0A378PS19</accession>
<organism evidence="1 2">
    <name type="scientific">Moraxella bovis</name>
    <dbReference type="NCBI Taxonomy" id="476"/>
    <lineage>
        <taxon>Bacteria</taxon>
        <taxon>Pseudomonadati</taxon>
        <taxon>Pseudomonadota</taxon>
        <taxon>Gammaproteobacteria</taxon>
        <taxon>Moraxellales</taxon>
        <taxon>Moraxellaceae</taxon>
        <taxon>Moraxella</taxon>
    </lineage>
</organism>
<dbReference type="Proteomes" id="UP000254133">
    <property type="component" value="Unassembled WGS sequence"/>
</dbReference>
<evidence type="ECO:0000313" key="2">
    <source>
        <dbReference type="Proteomes" id="UP000254133"/>
    </source>
</evidence>
<evidence type="ECO:0000313" key="1">
    <source>
        <dbReference type="EMBL" id="STY91284.1"/>
    </source>
</evidence>
<name>A0A378PS19_MORBO</name>
<protein>
    <submittedName>
        <fullName evidence="1">Uncharacterized protein</fullName>
    </submittedName>
</protein>
<sequence length="157" mass="19153">MVGFSKKLEKLFQTNFTYQEYVKIKEHIQYQSKYLKPKYDYENFEREREMIGCILYSTIGQESMDWVKEWSDIPYEIFTGTEPNSYGYDQVKLFVENYYELMKETGRLKMFINEDYYFNKWREKHKDKKRNTTKVKILSSVGRRLSRSIKEIGIGFL</sequence>
<dbReference type="AlphaFoldDB" id="A0A378PS19"/>
<reference evidence="1 2" key="1">
    <citation type="submission" date="2018-06" db="EMBL/GenBank/DDBJ databases">
        <authorList>
            <consortium name="Pathogen Informatics"/>
            <person name="Doyle S."/>
        </authorList>
    </citation>
    <scope>NUCLEOTIDE SEQUENCE [LARGE SCALE GENOMIC DNA]</scope>
    <source>
        <strain evidence="1 2">NCTC9426</strain>
    </source>
</reference>
<proteinExistence type="predicted"/>
<dbReference type="EMBL" id="UGPZ01000002">
    <property type="protein sequence ID" value="STY91284.1"/>
    <property type="molecule type" value="Genomic_DNA"/>
</dbReference>